<dbReference type="EMBL" id="CP019724">
    <property type="protein sequence ID" value="AQS65821.1"/>
    <property type="molecule type" value="Genomic_DNA"/>
</dbReference>
<gene>
    <name evidence="1" type="ORF">B1H29_01695</name>
</gene>
<dbReference type="Proteomes" id="UP000189443">
    <property type="component" value="Chromosome"/>
</dbReference>
<sequence>MTFAAPPEDAYSADDGKRLWSRDLGLKLREESGDPTMRELLFDAAAEYGCRRTRWRAGSPPS</sequence>
<dbReference type="KEGG" id="spac:B1H29_01695"/>
<organism evidence="1 2">
    <name type="scientific">Streptomyces pactum</name>
    <dbReference type="NCBI Taxonomy" id="68249"/>
    <lineage>
        <taxon>Bacteria</taxon>
        <taxon>Bacillati</taxon>
        <taxon>Actinomycetota</taxon>
        <taxon>Actinomycetes</taxon>
        <taxon>Kitasatosporales</taxon>
        <taxon>Streptomycetaceae</taxon>
        <taxon>Streptomyces</taxon>
    </lineage>
</organism>
<protein>
    <submittedName>
        <fullName evidence="1">Uncharacterized protein</fullName>
    </submittedName>
</protein>
<proteinExistence type="predicted"/>
<evidence type="ECO:0000313" key="1">
    <source>
        <dbReference type="EMBL" id="AQS65821.1"/>
    </source>
</evidence>
<name>A0A1S6J251_9ACTN</name>
<accession>A0A1S6J251</accession>
<reference evidence="1 2" key="1">
    <citation type="submission" date="2017-02" db="EMBL/GenBank/DDBJ databases">
        <title>Streptomyces pactum ACT12 Genome sequencing and assembly.</title>
        <authorList>
            <person name="Xue Q."/>
            <person name="Yan X."/>
            <person name="Jia L."/>
            <person name="Yan H."/>
        </authorList>
    </citation>
    <scope>NUCLEOTIDE SEQUENCE [LARGE SCALE GENOMIC DNA]</scope>
    <source>
        <strain evidence="1 2">ACT12</strain>
    </source>
</reference>
<keyword evidence="2" id="KW-1185">Reference proteome</keyword>
<evidence type="ECO:0000313" key="2">
    <source>
        <dbReference type="Proteomes" id="UP000189443"/>
    </source>
</evidence>
<dbReference type="AlphaFoldDB" id="A0A1S6J251"/>